<sequence length="404" mass="46508">MTTEISIAIQNALQLENADNIKSYWAGIYLSVLESLVFQNNTSIGFHQLLKKELPLTLASLKANSNMSTLNALLSTTYKNHSFEYIIRNMFNTYKYQTLFFNLIDKLCEENDCDSRSPLYCKYFILGKDSVTQHPEIDRFDFRVKTKDGWISDKSKIKEYMQHCDAAIQVSYYEEKIKVLFLGEIEGKHGDKLLRPSFWINDKKGLAENRCFHFGIGVTPTPDDLKIIENLPRQKVSQTLVPVGKNNVVVNTFEQVTDLPSDVNYALEDMKKKFNDNEFNKPNSLFSDVFYNSIKIVLDLINEYWNKNIMELLIELRKLIDNWPNNLDVTIEVINDGRELLSSKSLVYTIPPLAGSDVFIRQAKSIEKHVIETKKVTPGDSNISISSVFTGNFLLPRRKRITKP</sequence>
<accession>A0A286DS92</accession>
<evidence type="ECO:0000313" key="2">
    <source>
        <dbReference type="Proteomes" id="UP000219271"/>
    </source>
</evidence>
<dbReference type="RefSeq" id="WP_097098577.1">
    <property type="nucleotide sequence ID" value="NZ_OCMY01000004.1"/>
</dbReference>
<proteinExistence type="predicted"/>
<gene>
    <name evidence="1" type="ORF">SAMN06273570_5176</name>
</gene>
<protein>
    <submittedName>
        <fullName evidence="1">Uncharacterized protein</fullName>
    </submittedName>
</protein>
<name>A0A286DS92_9GAMM</name>
<dbReference type="EMBL" id="OCMY01000004">
    <property type="protein sequence ID" value="SOD61519.1"/>
    <property type="molecule type" value="Genomic_DNA"/>
</dbReference>
<organism evidence="1 2">
    <name type="scientific">Candidatus Pantoea floridensis</name>
    <dbReference type="NCBI Taxonomy" id="1938870"/>
    <lineage>
        <taxon>Bacteria</taxon>
        <taxon>Pseudomonadati</taxon>
        <taxon>Pseudomonadota</taxon>
        <taxon>Gammaproteobacteria</taxon>
        <taxon>Enterobacterales</taxon>
        <taxon>Erwiniaceae</taxon>
        <taxon>Pantoea</taxon>
    </lineage>
</organism>
<reference evidence="2" key="1">
    <citation type="submission" date="2017-09" db="EMBL/GenBank/DDBJ databases">
        <authorList>
            <person name="Varghese N."/>
            <person name="Submissions S."/>
        </authorList>
    </citation>
    <scope>NUCLEOTIDE SEQUENCE [LARGE SCALE GENOMIC DNA]</scope>
    <source>
        <strain evidence="2">JKS000234</strain>
    </source>
</reference>
<dbReference type="AlphaFoldDB" id="A0A286DS92"/>
<keyword evidence="2" id="KW-1185">Reference proteome</keyword>
<dbReference type="OrthoDB" id="7069200at2"/>
<evidence type="ECO:0000313" key="1">
    <source>
        <dbReference type="EMBL" id="SOD61519.1"/>
    </source>
</evidence>
<dbReference type="Proteomes" id="UP000219271">
    <property type="component" value="Unassembled WGS sequence"/>
</dbReference>